<keyword evidence="9" id="KW-0261">Viral envelope protein</keyword>
<evidence type="ECO:0000256" key="4">
    <source>
        <dbReference type="ARBA" id="ARBA00022870"/>
    </source>
</evidence>
<dbReference type="HAMAP" id="MF_04205">
    <property type="entry name" value="ALPHA_CORONA_E"/>
    <property type="match status" value="1"/>
</dbReference>
<dbReference type="Pfam" id="PF02723">
    <property type="entry name" value="CoV_E"/>
    <property type="match status" value="1"/>
</dbReference>
<evidence type="ECO:0000256" key="8">
    <source>
        <dbReference type="SAM" id="Phobius"/>
    </source>
</evidence>
<keyword evidence="9" id="KW-0946">Virion</keyword>
<evidence type="ECO:0000256" key="1">
    <source>
        <dbReference type="ARBA" id="ARBA00022692"/>
    </source>
</evidence>
<keyword evidence="5 7" id="KW-1133">Transmembrane helix</keyword>
<keyword evidence="4 7" id="KW-1043">Host membrane</keyword>
<keyword evidence="3 7" id="KW-1040">Host Golgi apparatus</keyword>
<dbReference type="InterPro" id="IPR003873">
    <property type="entry name" value="E_protein_CoV"/>
</dbReference>
<keyword evidence="6 7" id="KW-0472">Membrane</keyword>
<dbReference type="GO" id="GO:0044178">
    <property type="term" value="C:host cell Golgi membrane"/>
    <property type="evidence" value="ECO:0007669"/>
    <property type="project" value="UniProtKB-SubCell"/>
</dbReference>
<feature type="topological domain" description="Intravirion" evidence="7">
    <location>
        <begin position="37"/>
        <end position="76"/>
    </location>
</feature>
<feature type="topological domain" description="Virion surface" evidence="7">
    <location>
        <begin position="1"/>
        <end position="15"/>
    </location>
</feature>
<proteinExistence type="inferred from homology"/>
<evidence type="ECO:0000313" key="9">
    <source>
        <dbReference type="EMBL" id="QWN56403.1"/>
    </source>
</evidence>
<evidence type="ECO:0000256" key="5">
    <source>
        <dbReference type="ARBA" id="ARBA00022989"/>
    </source>
</evidence>
<keyword evidence="1 7" id="KW-0812">Transmembrane</keyword>
<organism evidence="9">
    <name type="scientific">Alphacoronavirus sp</name>
    <dbReference type="NCBI Taxonomy" id="1906673"/>
    <lineage>
        <taxon>Viruses</taxon>
        <taxon>Riboviria</taxon>
        <taxon>Orthornavirae</taxon>
        <taxon>Pisuviricota</taxon>
        <taxon>Pisoniviricetes</taxon>
        <taxon>Nidovirales</taxon>
        <taxon>Cornidovirineae</taxon>
        <taxon>Coronaviridae</taxon>
        <taxon>Orthocoronavirinae</taxon>
        <taxon>Alphacoronavirus</taxon>
    </lineage>
</organism>
<evidence type="ECO:0000256" key="2">
    <source>
        <dbReference type="ARBA" id="ARBA00022703"/>
    </source>
</evidence>
<comment type="function">
    <text evidence="7">Plays a central role in virus morphogenesis and assembly. Acts as a viroporin and self-assembles in host membranes forming pentameric protein-lipid pores that allow ion transport. Also plays a role in the induction of apoptosis.</text>
</comment>
<evidence type="ECO:0000256" key="7">
    <source>
        <dbReference type="HAMAP-Rule" id="MF_04205"/>
    </source>
</evidence>
<accession>A0A8F1CXG3</accession>
<feature type="transmembrane region" description="Helical" evidence="8">
    <location>
        <begin position="12"/>
        <end position="33"/>
    </location>
</feature>
<dbReference type="GO" id="GO:0016020">
    <property type="term" value="C:membrane"/>
    <property type="evidence" value="ECO:0007669"/>
    <property type="project" value="UniProtKB-UniRule"/>
</dbReference>
<dbReference type="GO" id="GO:0019031">
    <property type="term" value="C:viral envelope"/>
    <property type="evidence" value="ECO:0007669"/>
    <property type="project" value="UniProtKB-KW"/>
</dbReference>
<evidence type="ECO:0000256" key="3">
    <source>
        <dbReference type="ARBA" id="ARBA00022812"/>
    </source>
</evidence>
<dbReference type="InterPro" id="IPR043507">
    <property type="entry name" value="E_protein_aCoV"/>
</dbReference>
<dbReference type="PROSITE" id="PS51926">
    <property type="entry name" value="COV_E"/>
    <property type="match status" value="1"/>
</dbReference>
<protein>
    <recommendedName>
        <fullName evidence="7">Envelope small membrane protein</fullName>
        <shortName evidence="7">E protein</shortName>
        <shortName evidence="7">sM protein</shortName>
    </recommendedName>
</protein>
<dbReference type="GO" id="GO:0046760">
    <property type="term" value="P:viral budding from Golgi membrane"/>
    <property type="evidence" value="ECO:0007669"/>
    <property type="project" value="UniProtKB-UniRule"/>
</dbReference>
<dbReference type="EMBL" id="MZ081397">
    <property type="protein sequence ID" value="QWN56403.1"/>
    <property type="molecule type" value="Genomic_RNA"/>
</dbReference>
<comment type="subcellular location">
    <subcellularLocation>
        <location evidence="7">Host Golgi apparatus membrane</location>
        <topology evidence="7">Single-pass type III membrane protein</topology>
    </subcellularLocation>
    <text evidence="7">The cytoplasmic tail functions as a Golgi complex-targeting signal.</text>
</comment>
<sequence length="76" mass="8807">MLFKVVEDNGLIVNAIIWLLILIFVLLICVTILKVIQLCIACHQFANRTVYTPAYGIYKMYKDYMRIAPLPPIYDV</sequence>
<evidence type="ECO:0000256" key="6">
    <source>
        <dbReference type="ARBA" id="ARBA00023136"/>
    </source>
</evidence>
<reference evidence="9" key="1">
    <citation type="journal article" date="2021" name="Cell">
        <title>Identification of novel bat coronaviruses sheds light on the evolutionary origins of SARS-CoV-2 and related viruses.</title>
        <authorList>
            <person name="Zhou H."/>
            <person name="Ji J."/>
            <person name="Chen X."/>
            <person name="Bi Y."/>
            <person name="Li J."/>
            <person name="Wang Q."/>
            <person name="Hu T."/>
            <person name="Song H."/>
            <person name="Zhao R."/>
            <person name="Chen Y."/>
            <person name="Cui M."/>
            <person name="Zhang Y."/>
            <person name="Hughes A.C."/>
            <person name="Holmes E.C."/>
            <person name="Shi W."/>
        </authorList>
    </citation>
    <scope>NUCLEOTIDE SEQUENCE</scope>
    <source>
        <strain evidence="9">Bat/Yunnan/MlYN20/2020</strain>
    </source>
</reference>
<comment type="subunit">
    <text evidence="7">Homopentamer. Interacts with membrane protein M in the budding compartment of the host cell, which is located between endoplasmic reticulum and the Golgi complex. Interacts with Nucleoprotein.</text>
</comment>
<comment type="similarity">
    <text evidence="7">Belongs to the alphacoronaviruses E protein family.</text>
</comment>
<gene>
    <name evidence="7 9" type="primary">E</name>
</gene>
<name>A0A8F1CXG3_9ALPC</name>
<dbReference type="GO" id="GO:0140975">
    <property type="term" value="P:disruption of cellular anatomical structure in another organism"/>
    <property type="evidence" value="ECO:0007669"/>
    <property type="project" value="UniProtKB-UniRule"/>
</dbReference>
<keyword evidence="2 7" id="KW-0053">Apoptosis</keyword>